<proteinExistence type="predicted"/>
<evidence type="ECO:0000313" key="2">
    <source>
        <dbReference type="Proteomes" id="UP000238348"/>
    </source>
</evidence>
<name>A0A2L0EM73_SORCE</name>
<gene>
    <name evidence="1" type="ORF">SOCE26_017800</name>
</gene>
<sequence>MLDGARLVIRELPSGNIARGHYAVHLPRGAL</sequence>
<organism evidence="1 2">
    <name type="scientific">Sorangium cellulosum</name>
    <name type="common">Polyangium cellulosum</name>
    <dbReference type="NCBI Taxonomy" id="56"/>
    <lineage>
        <taxon>Bacteria</taxon>
        <taxon>Pseudomonadati</taxon>
        <taxon>Myxococcota</taxon>
        <taxon>Polyangia</taxon>
        <taxon>Polyangiales</taxon>
        <taxon>Polyangiaceae</taxon>
        <taxon>Sorangium</taxon>
    </lineage>
</organism>
<evidence type="ECO:0000313" key="1">
    <source>
        <dbReference type="EMBL" id="AUX40380.1"/>
    </source>
</evidence>
<dbReference type="Proteomes" id="UP000238348">
    <property type="component" value="Chromosome"/>
</dbReference>
<protein>
    <submittedName>
        <fullName evidence="1">Uncharacterized protein</fullName>
    </submittedName>
</protein>
<reference evidence="1 2" key="1">
    <citation type="submission" date="2015-09" db="EMBL/GenBank/DDBJ databases">
        <title>Sorangium comparison.</title>
        <authorList>
            <person name="Zaburannyi N."/>
            <person name="Bunk B."/>
            <person name="Overmann J."/>
            <person name="Mueller R."/>
        </authorList>
    </citation>
    <scope>NUCLEOTIDE SEQUENCE [LARGE SCALE GENOMIC DNA]</scope>
    <source>
        <strain evidence="1 2">So ce26</strain>
    </source>
</reference>
<dbReference type="EMBL" id="CP012673">
    <property type="protein sequence ID" value="AUX40380.1"/>
    <property type="molecule type" value="Genomic_DNA"/>
</dbReference>
<accession>A0A2L0EM73</accession>
<dbReference type="AlphaFoldDB" id="A0A2L0EM73"/>